<evidence type="ECO:0000256" key="7">
    <source>
        <dbReference type="ARBA" id="ARBA00022723"/>
    </source>
</evidence>
<dbReference type="GO" id="GO:0005737">
    <property type="term" value="C:cytoplasm"/>
    <property type="evidence" value="ECO:0000318"/>
    <property type="project" value="GO_Central"/>
</dbReference>
<dbReference type="GO" id="GO:0051537">
    <property type="term" value="F:2 iron, 2 sulfur cluster binding"/>
    <property type="evidence" value="ECO:0007669"/>
    <property type="project" value="UniProtKB-KW"/>
</dbReference>
<dbReference type="InterPro" id="IPR036922">
    <property type="entry name" value="Rieske_2Fe-2S_sf"/>
</dbReference>
<feature type="region of interest" description="Disordered" evidence="14">
    <location>
        <begin position="67"/>
        <end position="104"/>
    </location>
</feature>
<feature type="compositionally biased region" description="Basic and acidic residues" evidence="14">
    <location>
        <begin position="70"/>
        <end position="82"/>
    </location>
</feature>
<dbReference type="Gene3D" id="2.102.10.10">
    <property type="entry name" value="Rieske [2Fe-2S] iron-sulphur domain"/>
    <property type="match status" value="1"/>
</dbReference>
<keyword evidence="13 15" id="KW-0472">Membrane</keyword>
<dbReference type="GO" id="GO:0010277">
    <property type="term" value="F:chlorophyllide a oxygenase activity"/>
    <property type="evidence" value="ECO:0007669"/>
    <property type="project" value="InterPro"/>
</dbReference>
<evidence type="ECO:0000256" key="13">
    <source>
        <dbReference type="ARBA" id="ARBA00023136"/>
    </source>
</evidence>
<keyword evidence="18" id="KW-1185">Reference proteome</keyword>
<feature type="transmembrane region" description="Helical" evidence="15">
    <location>
        <begin position="572"/>
        <end position="590"/>
    </location>
</feature>
<reference evidence="17 18" key="1">
    <citation type="journal article" date="2014" name="Nat. Commun.">
        <title>Klebsormidium flaccidum genome reveals primary factors for plant terrestrial adaptation.</title>
        <authorList>
            <person name="Hori K."/>
            <person name="Maruyama F."/>
            <person name="Fujisawa T."/>
            <person name="Togashi T."/>
            <person name="Yamamoto N."/>
            <person name="Seo M."/>
            <person name="Sato S."/>
            <person name="Yamada T."/>
            <person name="Mori H."/>
            <person name="Tajima N."/>
            <person name="Moriyama T."/>
            <person name="Ikeuchi M."/>
            <person name="Watanabe M."/>
            <person name="Wada H."/>
            <person name="Kobayashi K."/>
            <person name="Saito M."/>
            <person name="Masuda T."/>
            <person name="Sasaki-Sekimoto Y."/>
            <person name="Mashiguchi K."/>
            <person name="Awai K."/>
            <person name="Shimojima M."/>
            <person name="Masuda S."/>
            <person name="Iwai M."/>
            <person name="Nobusawa T."/>
            <person name="Narise T."/>
            <person name="Kondo S."/>
            <person name="Saito H."/>
            <person name="Sato R."/>
            <person name="Murakawa M."/>
            <person name="Ihara Y."/>
            <person name="Oshima-Yamada Y."/>
            <person name="Ohtaka K."/>
            <person name="Satoh M."/>
            <person name="Sonobe K."/>
            <person name="Ishii M."/>
            <person name="Ohtani R."/>
            <person name="Kanamori-Sato M."/>
            <person name="Honoki R."/>
            <person name="Miyazaki D."/>
            <person name="Mochizuki H."/>
            <person name="Umetsu J."/>
            <person name="Higashi K."/>
            <person name="Shibata D."/>
            <person name="Kamiya Y."/>
            <person name="Sato N."/>
            <person name="Nakamura Y."/>
            <person name="Tabata S."/>
            <person name="Ida S."/>
            <person name="Kurokawa K."/>
            <person name="Ohta H."/>
        </authorList>
    </citation>
    <scope>NUCLEOTIDE SEQUENCE [LARGE SCALE GENOMIC DNA]</scope>
    <source>
        <strain evidence="17 18">NIES-2285</strain>
    </source>
</reference>
<dbReference type="GO" id="GO:0009507">
    <property type="term" value="C:chloroplast"/>
    <property type="evidence" value="ECO:0007669"/>
    <property type="project" value="UniProtKB-SubCell"/>
</dbReference>
<evidence type="ECO:0000256" key="9">
    <source>
        <dbReference type="ARBA" id="ARBA00022989"/>
    </source>
</evidence>
<evidence type="ECO:0000256" key="6">
    <source>
        <dbReference type="ARBA" id="ARBA00022714"/>
    </source>
</evidence>
<dbReference type="PANTHER" id="PTHR21266">
    <property type="entry name" value="IRON-SULFUR DOMAIN CONTAINING PROTEIN"/>
    <property type="match status" value="1"/>
</dbReference>
<dbReference type="SUPFAM" id="SSF55961">
    <property type="entry name" value="Bet v1-like"/>
    <property type="match status" value="1"/>
</dbReference>
<dbReference type="Proteomes" id="UP000054558">
    <property type="component" value="Unassembled WGS sequence"/>
</dbReference>
<evidence type="ECO:0000256" key="2">
    <source>
        <dbReference type="ARBA" id="ARBA00004370"/>
    </source>
</evidence>
<keyword evidence="4" id="KW-0934">Plastid</keyword>
<evidence type="ECO:0000259" key="16">
    <source>
        <dbReference type="PROSITE" id="PS51296"/>
    </source>
</evidence>
<keyword evidence="9 15" id="KW-1133">Transmembrane helix</keyword>
<dbReference type="STRING" id="105231.A0A1Y1HNZ9"/>
<evidence type="ECO:0000256" key="11">
    <source>
        <dbReference type="ARBA" id="ARBA00023004"/>
    </source>
</evidence>
<dbReference type="Pfam" id="PF08417">
    <property type="entry name" value="PaO"/>
    <property type="match status" value="1"/>
</dbReference>
<keyword evidence="3" id="KW-0150">Chloroplast</keyword>
<accession>A0A1Y1HNZ9</accession>
<proteinExistence type="predicted"/>
<dbReference type="PANTHER" id="PTHR21266:SF32">
    <property type="entry name" value="CHOLESTEROL 7-DESATURASE NVD"/>
    <property type="match status" value="1"/>
</dbReference>
<keyword evidence="12" id="KW-0411">Iron-sulfur</keyword>
<protein>
    <submittedName>
        <fullName evidence="17">Pheophorbide a oxygenase</fullName>
    </submittedName>
</protein>
<evidence type="ECO:0000313" key="18">
    <source>
        <dbReference type="Proteomes" id="UP000054558"/>
    </source>
</evidence>
<feature type="domain" description="Rieske" evidence="16">
    <location>
        <begin position="162"/>
        <end position="280"/>
    </location>
</feature>
<dbReference type="InterPro" id="IPR017941">
    <property type="entry name" value="Rieske_2Fe-2S"/>
</dbReference>
<evidence type="ECO:0000256" key="12">
    <source>
        <dbReference type="ARBA" id="ARBA00023014"/>
    </source>
</evidence>
<dbReference type="Gene3D" id="3.90.380.10">
    <property type="entry name" value="Naphthalene 1,2-dioxygenase Alpha Subunit, Chain A, domain 1"/>
    <property type="match status" value="1"/>
</dbReference>
<evidence type="ECO:0000256" key="3">
    <source>
        <dbReference type="ARBA" id="ARBA00022528"/>
    </source>
</evidence>
<feature type="transmembrane region" description="Helical" evidence="15">
    <location>
        <begin position="547"/>
        <end position="566"/>
    </location>
</feature>
<dbReference type="GO" id="GO:0046872">
    <property type="term" value="F:metal ion binding"/>
    <property type="evidence" value="ECO:0007669"/>
    <property type="project" value="UniProtKB-KW"/>
</dbReference>
<dbReference type="InterPro" id="IPR050584">
    <property type="entry name" value="Cholesterol_7-desaturase"/>
</dbReference>
<evidence type="ECO:0000256" key="4">
    <source>
        <dbReference type="ARBA" id="ARBA00022640"/>
    </source>
</evidence>
<keyword evidence="11" id="KW-0408">Iron</keyword>
<evidence type="ECO:0000256" key="15">
    <source>
        <dbReference type="SAM" id="Phobius"/>
    </source>
</evidence>
<feature type="region of interest" description="Disordered" evidence="14">
    <location>
        <begin position="130"/>
        <end position="155"/>
    </location>
</feature>
<keyword evidence="8" id="KW-0809">Transit peptide</keyword>
<feature type="compositionally biased region" description="Polar residues" evidence="14">
    <location>
        <begin position="91"/>
        <end position="104"/>
    </location>
</feature>
<dbReference type="AlphaFoldDB" id="A0A1Y1HNZ9"/>
<gene>
    <name evidence="17" type="ORF">KFL_000170470</name>
</gene>
<evidence type="ECO:0000313" key="17">
    <source>
        <dbReference type="EMBL" id="GAQ78701.1"/>
    </source>
</evidence>
<evidence type="ECO:0000256" key="10">
    <source>
        <dbReference type="ARBA" id="ARBA00023002"/>
    </source>
</evidence>
<comment type="subcellular location">
    <subcellularLocation>
        <location evidence="2">Membrane</location>
    </subcellularLocation>
    <subcellularLocation>
        <location evidence="1">Plastid</location>
        <location evidence="1">Chloroplast</location>
    </subcellularLocation>
</comment>
<dbReference type="Pfam" id="PF00355">
    <property type="entry name" value="Rieske"/>
    <property type="match status" value="1"/>
</dbReference>
<dbReference type="InterPro" id="IPR013626">
    <property type="entry name" value="PaO"/>
</dbReference>
<dbReference type="SUPFAM" id="SSF50022">
    <property type="entry name" value="ISP domain"/>
    <property type="match status" value="1"/>
</dbReference>
<keyword evidence="7" id="KW-0479">Metal-binding</keyword>
<evidence type="ECO:0000256" key="14">
    <source>
        <dbReference type="SAM" id="MobiDB-lite"/>
    </source>
</evidence>
<organism evidence="17 18">
    <name type="scientific">Klebsormidium nitens</name>
    <name type="common">Green alga</name>
    <name type="synonym">Ulothrix nitens</name>
    <dbReference type="NCBI Taxonomy" id="105231"/>
    <lineage>
        <taxon>Eukaryota</taxon>
        <taxon>Viridiplantae</taxon>
        <taxon>Streptophyta</taxon>
        <taxon>Klebsormidiophyceae</taxon>
        <taxon>Klebsormidiales</taxon>
        <taxon>Klebsormidiaceae</taxon>
        <taxon>Klebsormidium</taxon>
    </lineage>
</organism>
<sequence>MAQVQALGSCRKFSGWSTQRHCRVLPSSVITPFPPPSHRLRISKSLSRQSSYSQQHRRSCFSVSTCRLSGESKDPNNKKELSSGDAIKLKWSQTSPRKTQQCRSSSVGVEAFQEQARGLQGDGTITLSREEEGESLPGSEPAQKDANQSAPGGHDFQWAENWYPIAVERDVRKELPLAVTILGKPLVLWWDRNKREKGQPGGWRAFLDMCPHRLAPLSEGRIDEAGRLQCSYHGWSFDGDARCQSIPQAEKEGPQAAAHSSPRACAQPFPTLLQNGLVWVWLDPATADTALKRPPPHVPEMDDPSFSKDLVARDFPYGYDFLVENLMDPSHLPFAHHGIMSNRSRAGPLRITLRGENPRGFVAEQHPQGKADFSAPVLFTQDINIPPKEKDAAKGGSGKKIRLCFWLTPVSPGRSRLFYAFPQNFVTWLFALIPRWLLHIRQHSILDSDLMILHLAEKRLQREGGGTDNWSRAYFMPTAADRYIVAFRRWLTKHGGGQPDFGPQPEPAPTAAQPGRMELMDRYESHTKHCSSCSKAVRRLEALQKGLAFGSVSIVALVSALASGGVVKAQAYGPYALLGALVMAVSAFGLKGVIQKFYVEDYIHALVK</sequence>
<dbReference type="GO" id="GO:0016020">
    <property type="term" value="C:membrane"/>
    <property type="evidence" value="ECO:0007669"/>
    <property type="project" value="UniProtKB-SubCell"/>
</dbReference>
<keyword evidence="6" id="KW-0001">2Fe-2S</keyword>
<dbReference type="PROSITE" id="PS51296">
    <property type="entry name" value="RIESKE"/>
    <property type="match status" value="1"/>
</dbReference>
<dbReference type="GO" id="GO:0016491">
    <property type="term" value="F:oxidoreductase activity"/>
    <property type="evidence" value="ECO:0000318"/>
    <property type="project" value="GO_Central"/>
</dbReference>
<name>A0A1Y1HNZ9_KLENI</name>
<keyword evidence="10" id="KW-0560">Oxidoreductase</keyword>
<dbReference type="OMA" id="EPPCRLE"/>
<keyword evidence="5 15" id="KW-0812">Transmembrane</keyword>
<evidence type="ECO:0000256" key="5">
    <source>
        <dbReference type="ARBA" id="ARBA00022692"/>
    </source>
</evidence>
<evidence type="ECO:0000256" key="8">
    <source>
        <dbReference type="ARBA" id="ARBA00022946"/>
    </source>
</evidence>
<evidence type="ECO:0000256" key="1">
    <source>
        <dbReference type="ARBA" id="ARBA00004229"/>
    </source>
</evidence>
<dbReference type="EMBL" id="DF236966">
    <property type="protein sequence ID" value="GAQ78701.1"/>
    <property type="molecule type" value="Genomic_DNA"/>
</dbReference>
<dbReference type="OrthoDB" id="426882at2759"/>